<evidence type="ECO:0000313" key="2">
    <source>
        <dbReference type="Proteomes" id="UP000225320"/>
    </source>
</evidence>
<reference evidence="1 2" key="1">
    <citation type="submission" date="2017-09" db="EMBL/GenBank/DDBJ databases">
        <title>Large-scale bioinformatics analysis of Bacillus genomes uncovers conserved roles of natural products in bacterial physiology.</title>
        <authorList>
            <consortium name="Agbiome Team Llc"/>
            <person name="Bleich R.M."/>
            <person name="Grubbs K.J."/>
            <person name="Santa Maria K.C."/>
            <person name="Allen S.E."/>
            <person name="Farag S."/>
            <person name="Shank E.A."/>
            <person name="Bowers A."/>
        </authorList>
    </citation>
    <scope>NUCLEOTIDE SEQUENCE [LARGE SCALE GENOMIC DNA]</scope>
    <source>
        <strain evidence="1 2">AFS094862</strain>
    </source>
</reference>
<dbReference type="Proteomes" id="UP000225320">
    <property type="component" value="Unassembled WGS sequence"/>
</dbReference>
<organism evidence="1 2">
    <name type="scientific">Bacillus toyonensis</name>
    <dbReference type="NCBI Taxonomy" id="155322"/>
    <lineage>
        <taxon>Bacteria</taxon>
        <taxon>Bacillati</taxon>
        <taxon>Bacillota</taxon>
        <taxon>Bacilli</taxon>
        <taxon>Bacillales</taxon>
        <taxon>Bacillaceae</taxon>
        <taxon>Bacillus</taxon>
        <taxon>Bacillus cereus group</taxon>
    </lineage>
</organism>
<gene>
    <name evidence="1" type="ORF">CON73_29870</name>
</gene>
<protein>
    <submittedName>
        <fullName evidence="1">Uncharacterized protein</fullName>
    </submittedName>
</protein>
<name>A0A2B7VAB6_9BACI</name>
<proteinExistence type="predicted"/>
<sequence length="195" mass="22469">MNNHKKLLSNSRCEDKNTMRGPHCKNIGFSEPTSTVTLRDLNGNPIVPGRRYLIESLAFPGQVISSETWHNGWYPELWAILKFESGEPIRFEQSGDHVLLLTDYTEVTIPEFDIEEPKYLSEDPTNPGVDFALRGSRSQWLVTEPTDPDLVAGNYYAFKNYYSGKFMSARDSLGWLYVERSSMESRTMWRFRPMG</sequence>
<accession>A0A2B7VAB6</accession>
<dbReference type="AlphaFoldDB" id="A0A2B7VAB6"/>
<comment type="caution">
    <text evidence="1">The sequence shown here is derived from an EMBL/GenBank/DDBJ whole genome shotgun (WGS) entry which is preliminary data.</text>
</comment>
<dbReference type="EMBL" id="NVOI01000164">
    <property type="protein sequence ID" value="PGG81248.1"/>
    <property type="molecule type" value="Genomic_DNA"/>
</dbReference>
<evidence type="ECO:0000313" key="1">
    <source>
        <dbReference type="EMBL" id="PGG81248.1"/>
    </source>
</evidence>